<dbReference type="GO" id="GO:0042910">
    <property type="term" value="F:xenobiotic transmembrane transporter activity"/>
    <property type="evidence" value="ECO:0007669"/>
    <property type="project" value="TreeGrafter"/>
</dbReference>
<feature type="transmembrane region" description="Helical" evidence="1">
    <location>
        <begin position="867"/>
        <end position="886"/>
    </location>
</feature>
<dbReference type="OrthoDB" id="9806532at2"/>
<protein>
    <submittedName>
        <fullName evidence="2">Predicted cation/multidrug efflux pump</fullName>
    </submittedName>
</protein>
<proteinExistence type="predicted"/>
<keyword evidence="3" id="KW-1185">Reference proteome</keyword>
<dbReference type="Pfam" id="PF00873">
    <property type="entry name" value="ACR_tran"/>
    <property type="match status" value="1"/>
</dbReference>
<feature type="transmembrane region" description="Helical" evidence="1">
    <location>
        <begin position="328"/>
        <end position="349"/>
    </location>
</feature>
<dbReference type="Gene3D" id="3.30.70.1430">
    <property type="entry name" value="Multidrug efflux transporter AcrB pore domain"/>
    <property type="match status" value="2"/>
</dbReference>
<dbReference type="PRINTS" id="PR00702">
    <property type="entry name" value="ACRIFLAVINRP"/>
</dbReference>
<dbReference type="PANTHER" id="PTHR32063:SF33">
    <property type="entry name" value="RND SUPERFAMILY EFFLUX PUMP PERMEASE COMPONENT"/>
    <property type="match status" value="1"/>
</dbReference>
<evidence type="ECO:0000256" key="1">
    <source>
        <dbReference type="SAM" id="Phobius"/>
    </source>
</evidence>
<accession>K0NGJ4</accession>
<feature type="transmembrane region" description="Helical" evidence="1">
    <location>
        <begin position="919"/>
        <end position="944"/>
    </location>
</feature>
<feature type="transmembrane region" description="Helical" evidence="1">
    <location>
        <begin position="356"/>
        <end position="376"/>
    </location>
</feature>
<feature type="transmembrane region" description="Helical" evidence="1">
    <location>
        <begin position="996"/>
        <end position="1022"/>
    </location>
</feature>
<dbReference type="STRING" id="651182.TOL2_C21850"/>
<dbReference type="SUPFAM" id="SSF82866">
    <property type="entry name" value="Multidrug efflux transporter AcrB transmembrane domain"/>
    <property type="match status" value="2"/>
</dbReference>
<dbReference type="Proteomes" id="UP000007347">
    <property type="component" value="Chromosome"/>
</dbReference>
<evidence type="ECO:0000313" key="2">
    <source>
        <dbReference type="EMBL" id="CCK80346.1"/>
    </source>
</evidence>
<feature type="transmembrane region" description="Helical" evidence="1">
    <location>
        <begin position="528"/>
        <end position="548"/>
    </location>
</feature>
<dbReference type="Gene3D" id="3.30.70.1440">
    <property type="entry name" value="Multidrug efflux transporter AcrB pore domain"/>
    <property type="match status" value="1"/>
</dbReference>
<feature type="transmembrane region" description="Helical" evidence="1">
    <location>
        <begin position="454"/>
        <end position="478"/>
    </location>
</feature>
<dbReference type="HOGENOM" id="CLU_002755_1_2_7"/>
<keyword evidence="1" id="KW-0472">Membrane</keyword>
<feature type="transmembrane region" description="Helical" evidence="1">
    <location>
        <begin position="12"/>
        <end position="33"/>
    </location>
</feature>
<feature type="transmembrane region" description="Helical" evidence="1">
    <location>
        <begin position="893"/>
        <end position="913"/>
    </location>
</feature>
<dbReference type="PANTHER" id="PTHR32063">
    <property type="match status" value="1"/>
</dbReference>
<feature type="transmembrane region" description="Helical" evidence="1">
    <location>
        <begin position="427"/>
        <end position="448"/>
    </location>
</feature>
<dbReference type="InterPro" id="IPR027463">
    <property type="entry name" value="AcrB_DN_DC_subdom"/>
</dbReference>
<dbReference type="PATRIC" id="fig|651182.5.peg.2590"/>
<dbReference type="Gene3D" id="3.30.70.1320">
    <property type="entry name" value="Multidrug efflux transporter AcrB pore domain like"/>
    <property type="match status" value="1"/>
</dbReference>
<dbReference type="RefSeq" id="WP_014957658.1">
    <property type="nucleotide sequence ID" value="NC_018645.1"/>
</dbReference>
<dbReference type="SUPFAM" id="SSF82714">
    <property type="entry name" value="Multidrug efflux transporter AcrB TolC docking domain, DN and DC subdomains"/>
    <property type="match status" value="2"/>
</dbReference>
<sequence length="1042" mass="114114">MKAFLNFILKRTAFANTIMVVIMIGGALSAMTIRQELMPAQETRMVELSVDLPGASPEEMNTSILMVIENAVRGMDGIKRVDSRAREGGATITLTLLEHVNTQKMLGDIKNAVDRIETLPEDAEKPVISIPSHVEKALSIIVFGDQPVMWLQKNAETVRDDLRTLKGLKNVELAFPREQEISIELSEHTLRQYGLTLSDVAEKIKQSSPNLPGGTLFTNEVDITLRTSERREWASQFEGVVIGRTTEGIPIHLSDIATLKDGFGVSEIESWFNGLPAVQIDVYAVGDESPISVEAAVQEYIETIVPKKFNGIQVVIFENQASAYRSRMALLIDNALIGLALVLITLGLFLTPSLAFWVMVGIPTSLLGGLVLLPVFGGSLNMLSLFAFIVTIGVVVDDAIMIGEAIHVQLKNGLPPLKAAAQGLEEMGGAVLLATSTTIIAFMPMFFVPGEMGVLFYQIPAVVIAVLLVSLFESVFILSAHLSVGHPEWSWLKTLARPQQMVNAWLEHFIENRFRPFIQTSLRNTGTLFAMAFVLLLLTIGAIAAEYLDFDFTPTIESDTVIAQATLPYGTPKKQSIKIQKQLVEAANTVLKENNMKSPGVFSLIGTRLEEGEVEVESLAGFHYISVLMALPPEEERILSGRQFAAAWQQAFGDPGELESLNFTGETNVTGGEPIMLEVFHPDPEVSRSAALSLGRRLRTISGLTSIDDGVRAGKPELTIRLKESGQQMGFSAEMVALQIRHRYHGAEALRFVRDGSEVKTMVRLTQAERNSISSLQDIQLRSTSGKLVNLKEVADITQDRSYTSLARRDGKRIYPVTADIGFGIDDDLVEDALEEAIVPQVLSDFPGVSIHFGGEDEENDEALGSLGNGFLIILGIIFLVLTFYFNSFTQPVMVLSTIPFSLIGAIWGHIILGCDLSIVSVIGIIAMAGVVVNDSLVLVTTYNRYQASGQPPFKAIVDAACHRFRPILLTTLTTFFGLVPLLTEASEQAQFLIPAAISISFGLVFGTVITLVMMPGFLWLFEKKQPKISNTDFLIKRLFIN</sequence>
<keyword evidence="1" id="KW-1133">Transmembrane helix</keyword>
<reference evidence="2 3" key="1">
    <citation type="journal article" date="2013" name="Environ. Microbiol.">
        <title>Complete genome, catabolic sub-proteomes and key-metabolites of Desulfobacula toluolica Tol2, a marine, aromatic compound-degrading, sulfate-reducing bacterium.</title>
        <authorList>
            <person name="Wohlbrand L."/>
            <person name="Jacob J.H."/>
            <person name="Kube M."/>
            <person name="Mussmann M."/>
            <person name="Jarling R."/>
            <person name="Beck A."/>
            <person name="Amann R."/>
            <person name="Wilkes H."/>
            <person name="Reinhardt R."/>
            <person name="Rabus R."/>
        </authorList>
    </citation>
    <scope>NUCLEOTIDE SEQUENCE [LARGE SCALE GENOMIC DNA]</scope>
    <source>
        <strain evidence="3">DSM 7467 / Tol2</strain>
    </source>
</reference>
<dbReference type="GO" id="GO:0005886">
    <property type="term" value="C:plasma membrane"/>
    <property type="evidence" value="ECO:0007669"/>
    <property type="project" value="TreeGrafter"/>
</dbReference>
<dbReference type="KEGG" id="dto:TOL2_C21850"/>
<dbReference type="AlphaFoldDB" id="K0NGJ4"/>
<dbReference type="InterPro" id="IPR001036">
    <property type="entry name" value="Acrflvin-R"/>
</dbReference>
<feature type="transmembrane region" description="Helical" evidence="1">
    <location>
        <begin position="965"/>
        <end position="984"/>
    </location>
</feature>
<organism evidence="2 3">
    <name type="scientific">Desulfobacula toluolica (strain DSM 7467 / Tol2)</name>
    <dbReference type="NCBI Taxonomy" id="651182"/>
    <lineage>
        <taxon>Bacteria</taxon>
        <taxon>Pseudomonadati</taxon>
        <taxon>Thermodesulfobacteriota</taxon>
        <taxon>Desulfobacteria</taxon>
        <taxon>Desulfobacterales</taxon>
        <taxon>Desulfobacteraceae</taxon>
        <taxon>Desulfobacula</taxon>
    </lineage>
</organism>
<dbReference type="EMBL" id="FO203503">
    <property type="protein sequence ID" value="CCK80346.1"/>
    <property type="molecule type" value="Genomic_DNA"/>
</dbReference>
<feature type="transmembrane region" description="Helical" evidence="1">
    <location>
        <begin position="382"/>
        <end position="406"/>
    </location>
</feature>
<name>K0NGJ4_DESTT</name>
<gene>
    <name evidence="2" type="ordered locus">TOL2_C21850</name>
</gene>
<dbReference type="Gene3D" id="3.30.2090.10">
    <property type="entry name" value="Multidrug efflux transporter AcrB TolC docking domain, DN and DC subdomains"/>
    <property type="match status" value="2"/>
</dbReference>
<dbReference type="Gene3D" id="1.20.1640.10">
    <property type="entry name" value="Multidrug efflux transporter AcrB transmembrane domain"/>
    <property type="match status" value="2"/>
</dbReference>
<keyword evidence="1" id="KW-0812">Transmembrane</keyword>
<dbReference type="SUPFAM" id="SSF82693">
    <property type="entry name" value="Multidrug efflux transporter AcrB pore domain, PN1, PN2, PC1 and PC2 subdomains"/>
    <property type="match status" value="1"/>
</dbReference>
<evidence type="ECO:0000313" key="3">
    <source>
        <dbReference type="Proteomes" id="UP000007347"/>
    </source>
</evidence>